<comment type="caution">
    <text evidence="3">The sequence shown here is derived from an EMBL/GenBank/DDBJ whole genome shotgun (WGS) entry which is preliminary data.</text>
</comment>
<dbReference type="EMBL" id="BIFH01000015">
    <property type="protein sequence ID" value="GCD94215.1"/>
    <property type="molecule type" value="Genomic_DNA"/>
</dbReference>
<gene>
    <name evidence="3" type="ORF">EHYA_01874</name>
</gene>
<dbReference type="PANTHER" id="PTHR42879">
    <property type="entry name" value="3-OXOACYL-(ACYL-CARRIER-PROTEIN) REDUCTASE"/>
    <property type="match status" value="1"/>
</dbReference>
<dbReference type="InterPro" id="IPR002347">
    <property type="entry name" value="SDR_fam"/>
</dbReference>
<keyword evidence="2" id="KW-0560">Oxidoreductase</keyword>
<keyword evidence="4" id="KW-1185">Reference proteome</keyword>
<dbReference type="RefSeq" id="WP_126636422.1">
    <property type="nucleotide sequence ID" value="NZ_BIFH01000015.1"/>
</dbReference>
<dbReference type="AlphaFoldDB" id="A0A401YHY7"/>
<dbReference type="PRINTS" id="PR00081">
    <property type="entry name" value="GDHRDH"/>
</dbReference>
<dbReference type="InterPro" id="IPR050259">
    <property type="entry name" value="SDR"/>
</dbReference>
<evidence type="ECO:0000313" key="4">
    <source>
        <dbReference type="Proteomes" id="UP000286931"/>
    </source>
</evidence>
<reference evidence="3 4" key="1">
    <citation type="submission" date="2018-12" db="EMBL/GenBank/DDBJ databases">
        <title>Draft genome sequence of Embleya hyalina NBRC 13850T.</title>
        <authorList>
            <person name="Komaki H."/>
            <person name="Hosoyama A."/>
            <person name="Kimura A."/>
            <person name="Ichikawa N."/>
            <person name="Tamura T."/>
        </authorList>
    </citation>
    <scope>NUCLEOTIDE SEQUENCE [LARGE SCALE GENOMIC DNA]</scope>
    <source>
        <strain evidence="3 4">NBRC 13850</strain>
    </source>
</reference>
<comment type="similarity">
    <text evidence="1">Belongs to the short-chain dehydrogenases/reductases (SDR) family.</text>
</comment>
<dbReference type="Gene3D" id="3.40.50.720">
    <property type="entry name" value="NAD(P)-binding Rossmann-like Domain"/>
    <property type="match status" value="1"/>
</dbReference>
<dbReference type="FunFam" id="3.40.50.720:FF:000173">
    <property type="entry name" value="3-oxoacyl-[acyl-carrier protein] reductase"/>
    <property type="match status" value="1"/>
</dbReference>
<dbReference type="PRINTS" id="PR00080">
    <property type="entry name" value="SDRFAMILY"/>
</dbReference>
<dbReference type="Pfam" id="PF13561">
    <property type="entry name" value="adh_short_C2"/>
    <property type="match status" value="1"/>
</dbReference>
<sequence length="253" mass="26002">MFALDGRAALVTGAGQGVGAGIARLLAAQGAIVAVNDLDAERAEQTSATIRDAGGRAYPAVFDVTDPRAALLAIRAFERAVAPVDILVNNAGNGGAEGFRPTRFRQTVPEDWQRFADVNLFGVMACTKAVLDGMCARRFGRVITIASTAGVSGQGFGISLYGAAKGGAIAFMRHLAMETARDGVTANTVALGLMDPRPSGRELAHTAGQAERIPVGRLGTPEDAGAICAFLASTESAWITGQTLQVNGGAITT</sequence>
<evidence type="ECO:0000256" key="1">
    <source>
        <dbReference type="ARBA" id="ARBA00006484"/>
    </source>
</evidence>
<dbReference type="PANTHER" id="PTHR42879:SF2">
    <property type="entry name" value="3-OXOACYL-[ACYL-CARRIER-PROTEIN] REDUCTASE FABG"/>
    <property type="match status" value="1"/>
</dbReference>
<organism evidence="3 4">
    <name type="scientific">Embleya hyalina</name>
    <dbReference type="NCBI Taxonomy" id="516124"/>
    <lineage>
        <taxon>Bacteria</taxon>
        <taxon>Bacillati</taxon>
        <taxon>Actinomycetota</taxon>
        <taxon>Actinomycetes</taxon>
        <taxon>Kitasatosporales</taxon>
        <taxon>Streptomycetaceae</taxon>
        <taxon>Embleya</taxon>
    </lineage>
</organism>
<evidence type="ECO:0000256" key="2">
    <source>
        <dbReference type="ARBA" id="ARBA00023002"/>
    </source>
</evidence>
<name>A0A401YHY7_9ACTN</name>
<dbReference type="Proteomes" id="UP000286931">
    <property type="component" value="Unassembled WGS sequence"/>
</dbReference>
<dbReference type="OrthoDB" id="517007at2"/>
<dbReference type="InterPro" id="IPR036291">
    <property type="entry name" value="NAD(P)-bd_dom_sf"/>
</dbReference>
<dbReference type="SUPFAM" id="SSF51735">
    <property type="entry name" value="NAD(P)-binding Rossmann-fold domains"/>
    <property type="match status" value="1"/>
</dbReference>
<protein>
    <submittedName>
        <fullName evidence="3">Glucose 1-dehydrogenase</fullName>
    </submittedName>
</protein>
<dbReference type="GO" id="GO:0016491">
    <property type="term" value="F:oxidoreductase activity"/>
    <property type="evidence" value="ECO:0007669"/>
    <property type="project" value="UniProtKB-KW"/>
</dbReference>
<evidence type="ECO:0000313" key="3">
    <source>
        <dbReference type="EMBL" id="GCD94215.1"/>
    </source>
</evidence>
<accession>A0A401YHY7</accession>
<proteinExistence type="inferred from homology"/>